<feature type="chain" id="PRO_5008508450" evidence="2">
    <location>
        <begin position="22"/>
        <end position="516"/>
    </location>
</feature>
<dbReference type="PANTHER" id="PTHR31189:SF2">
    <property type="entry name" value="RMLC-LIKE CUPINS SUPERFAMILY PROTEIN"/>
    <property type="match status" value="1"/>
</dbReference>
<feature type="region of interest" description="Disordered" evidence="1">
    <location>
        <begin position="489"/>
        <end position="516"/>
    </location>
</feature>
<dbReference type="CDD" id="cd02245">
    <property type="entry name" value="cupin_7S_vicilin-like_C"/>
    <property type="match status" value="1"/>
</dbReference>
<proteinExistence type="predicted"/>
<dbReference type="InterPro" id="IPR006045">
    <property type="entry name" value="Cupin_1"/>
</dbReference>
<protein>
    <submittedName>
        <fullName evidence="4">Vicilin-like antimicrobial peptides 2-2</fullName>
    </submittedName>
</protein>
<sequence length="516" mass="57534">MDRRVMTMLLLLMTVTMMVSSWCVMGVTGYYRGGEEEEEEWGEEERGGGGGERKGVFVLDKWEEVVRTDAGVVRVVASPLLRGFHSCSGSDSDLGRLGGVGVRHGLMHIGFIFMEPNTLFVPQYLDSSLILFVRKGEVKVGWIHEDALVEKQLKMGDIIHIHAGSTFYMVNTGKGQRLQIICSIDASESIGLSPYQAFYVGGGAYPRSVLTGFDPATLATAFNVSEVTEKELYTFLGAQTKGPIVYINSEVAERTPWWTSIGRGLVNTKTRDDSSDRYVSEETDEVDNGPWTWRKLLNKMLRVSSDNEDRRNKKGKPVQAPDPYNLYDRDPDYRNNYGWTIALDEHDYAPLKHSDIGVYLVNLTAGSMLTPHVNPRATEYGIVLGGSGRIQVVYPNGSTAMNVKVAEGDLFWIPQFLPFCQIASRSGPMEFFGFTTSAARNRPQFLIGASSVLRTMLGPELAAAFGISEARLRDAVEAQREAVIIPSWPEKRKKGRKGRREEEREEGEPSLIFKEV</sequence>
<dbReference type="Pfam" id="PF00190">
    <property type="entry name" value="Cupin_1"/>
    <property type="match status" value="2"/>
</dbReference>
<dbReference type="Proteomes" id="UP000092600">
    <property type="component" value="Unassembled WGS sequence"/>
</dbReference>
<feature type="domain" description="Cupin type-1" evidence="3">
    <location>
        <begin position="324"/>
        <end position="473"/>
    </location>
</feature>
<organism evidence="4 5">
    <name type="scientific">Ananas comosus</name>
    <name type="common">Pineapple</name>
    <name type="synonym">Ananas ananas</name>
    <dbReference type="NCBI Taxonomy" id="4615"/>
    <lineage>
        <taxon>Eukaryota</taxon>
        <taxon>Viridiplantae</taxon>
        <taxon>Streptophyta</taxon>
        <taxon>Embryophyta</taxon>
        <taxon>Tracheophyta</taxon>
        <taxon>Spermatophyta</taxon>
        <taxon>Magnoliopsida</taxon>
        <taxon>Liliopsida</taxon>
        <taxon>Poales</taxon>
        <taxon>Bromeliaceae</taxon>
        <taxon>Bromelioideae</taxon>
        <taxon>Ananas</taxon>
    </lineage>
</organism>
<dbReference type="PANTHER" id="PTHR31189">
    <property type="entry name" value="OS03G0336100 PROTEIN-RELATED"/>
    <property type="match status" value="1"/>
</dbReference>
<accession>A0A199VTD5</accession>
<dbReference type="EMBL" id="LSRQ01000976">
    <property type="protein sequence ID" value="OAY79955.1"/>
    <property type="molecule type" value="Genomic_DNA"/>
</dbReference>
<feature type="non-terminal residue" evidence="4">
    <location>
        <position position="516"/>
    </location>
</feature>
<evidence type="ECO:0000256" key="2">
    <source>
        <dbReference type="SAM" id="SignalP"/>
    </source>
</evidence>
<dbReference type="AlphaFoldDB" id="A0A199VTD5"/>
<keyword evidence="2" id="KW-0732">Signal</keyword>
<evidence type="ECO:0000313" key="5">
    <source>
        <dbReference type="Proteomes" id="UP000092600"/>
    </source>
</evidence>
<comment type="caution">
    <text evidence="4">The sequence shown here is derived from an EMBL/GenBank/DDBJ whole genome shotgun (WGS) entry which is preliminary data.</text>
</comment>
<evidence type="ECO:0000313" key="4">
    <source>
        <dbReference type="EMBL" id="OAY79955.1"/>
    </source>
</evidence>
<dbReference type="InterPro" id="IPR011051">
    <property type="entry name" value="RmlC_Cupin_sf"/>
</dbReference>
<evidence type="ECO:0000256" key="1">
    <source>
        <dbReference type="SAM" id="MobiDB-lite"/>
    </source>
</evidence>
<evidence type="ECO:0000259" key="3">
    <source>
        <dbReference type="SMART" id="SM00835"/>
    </source>
</evidence>
<feature type="signal peptide" evidence="2">
    <location>
        <begin position="1"/>
        <end position="21"/>
    </location>
</feature>
<dbReference type="STRING" id="4615.A0A199VTD5"/>
<gene>
    <name evidence="4" type="ORF">ACMD2_04925</name>
</gene>
<dbReference type="SMART" id="SM00835">
    <property type="entry name" value="Cupin_1"/>
    <property type="match status" value="2"/>
</dbReference>
<reference evidence="4 5" key="1">
    <citation type="journal article" date="2016" name="DNA Res.">
        <title>The draft genome of MD-2 pineapple using hybrid error correction of long reads.</title>
        <authorList>
            <person name="Redwan R.M."/>
            <person name="Saidin A."/>
            <person name="Kumar S.V."/>
        </authorList>
    </citation>
    <scope>NUCLEOTIDE SEQUENCE [LARGE SCALE GENOMIC DNA]</scope>
    <source>
        <strain evidence="5">cv. MD2</strain>
        <tissue evidence="4">Leaf</tissue>
    </source>
</reference>
<dbReference type="Gene3D" id="2.60.120.10">
    <property type="entry name" value="Jelly Rolls"/>
    <property type="match status" value="2"/>
</dbReference>
<dbReference type="InterPro" id="IPR014710">
    <property type="entry name" value="RmlC-like_jellyroll"/>
</dbReference>
<dbReference type="InterPro" id="IPR050253">
    <property type="entry name" value="Seed_Storage-Functional"/>
</dbReference>
<feature type="region of interest" description="Disordered" evidence="1">
    <location>
        <begin position="304"/>
        <end position="327"/>
    </location>
</feature>
<feature type="domain" description="Cupin type-1" evidence="3">
    <location>
        <begin position="57"/>
        <end position="230"/>
    </location>
</feature>
<dbReference type="CDD" id="cd02244">
    <property type="entry name" value="cupin_7S_vicilin-like_N"/>
    <property type="match status" value="1"/>
</dbReference>
<dbReference type="SUPFAM" id="SSF51182">
    <property type="entry name" value="RmlC-like cupins"/>
    <property type="match status" value="1"/>
</dbReference>
<name>A0A199VTD5_ANACO</name>